<dbReference type="Gene3D" id="1.20.1560.10">
    <property type="entry name" value="ABC transporter type 1, transmembrane domain"/>
    <property type="match status" value="2"/>
</dbReference>
<feature type="transmembrane region" description="Helical" evidence="15">
    <location>
        <begin position="984"/>
        <end position="1005"/>
    </location>
</feature>
<dbReference type="FunFam" id="1.20.1560.10:FF:000009">
    <property type="entry name" value="ABC transporter B family member 1"/>
    <property type="match status" value="1"/>
</dbReference>
<evidence type="ECO:0000256" key="12">
    <source>
        <dbReference type="ARBA" id="ARBA00023180"/>
    </source>
</evidence>
<feature type="domain" description="ABC transporter" evidence="16">
    <location>
        <begin position="526"/>
        <end position="762"/>
    </location>
</feature>
<dbReference type="GO" id="GO:0090374">
    <property type="term" value="P:oligopeptide export from mitochondrion"/>
    <property type="evidence" value="ECO:0007669"/>
    <property type="project" value="TreeGrafter"/>
</dbReference>
<dbReference type="EMBL" id="ASGP02000004">
    <property type="protein sequence ID" value="KAH9510881.1"/>
    <property type="molecule type" value="Genomic_DNA"/>
</dbReference>
<feature type="transmembrane region" description="Helical" evidence="15">
    <location>
        <begin position="421"/>
        <end position="443"/>
    </location>
</feature>
<keyword evidence="12" id="KW-0325">Glycoprotein</keyword>
<dbReference type="GO" id="GO:0017085">
    <property type="term" value="P:response to insecticide"/>
    <property type="evidence" value="ECO:0007669"/>
    <property type="project" value="UniProtKB-ARBA"/>
</dbReference>
<dbReference type="Pfam" id="PF00005">
    <property type="entry name" value="ABC_tran"/>
    <property type="match status" value="2"/>
</dbReference>
<feature type="transmembrane region" description="Helical" evidence="15">
    <location>
        <begin position="241"/>
        <end position="263"/>
    </location>
</feature>
<accession>A0A922HWL6</accession>
<dbReference type="GO" id="GO:0005524">
    <property type="term" value="F:ATP binding"/>
    <property type="evidence" value="ECO:0007669"/>
    <property type="project" value="UniProtKB-KW"/>
</dbReference>
<dbReference type="CDD" id="cd03249">
    <property type="entry name" value="ABC_MTABC3_MDL1_MDL2"/>
    <property type="match status" value="2"/>
</dbReference>
<evidence type="ECO:0000256" key="8">
    <source>
        <dbReference type="ARBA" id="ARBA00022840"/>
    </source>
</evidence>
<dbReference type="SMART" id="SM00382">
    <property type="entry name" value="AAA"/>
    <property type="match status" value="2"/>
</dbReference>
<dbReference type="SUPFAM" id="SSF90123">
    <property type="entry name" value="ABC transporter transmembrane region"/>
    <property type="match status" value="2"/>
</dbReference>
<keyword evidence="9" id="KW-1278">Translocase</keyword>
<reference evidence="18" key="2">
    <citation type="journal article" date="2022" name="Res Sq">
        <title>Comparative Genomics Reveals Insights into the Divergent Evolution of Astigmatic Mites and Household Pest Adaptations.</title>
        <authorList>
            <person name="Xiong Q."/>
            <person name="Wan A.T.-Y."/>
            <person name="Liu X.-Y."/>
            <person name="Fung C.S.-H."/>
            <person name="Xiao X."/>
            <person name="Malainual N."/>
            <person name="Hou J."/>
            <person name="Wang L."/>
            <person name="Wang M."/>
            <person name="Yang K."/>
            <person name="Cui Y."/>
            <person name="Leung E."/>
            <person name="Nong W."/>
            <person name="Shin S.-K."/>
            <person name="Au S."/>
            <person name="Jeong K.Y."/>
            <person name="Chew F.T."/>
            <person name="Hui J."/>
            <person name="Leung T.F."/>
            <person name="Tungtrongchitr A."/>
            <person name="Zhong N."/>
            <person name="Liu Z."/>
            <person name="Tsui S."/>
        </authorList>
    </citation>
    <scope>NUCLEOTIDE SEQUENCE</scope>
    <source>
        <strain evidence="18">Derf</strain>
        <tissue evidence="18">Whole organism</tissue>
    </source>
</reference>
<keyword evidence="5 15" id="KW-0812">Transmembrane</keyword>
<protein>
    <recommendedName>
        <fullName evidence="3">ABC-type xenobiotic transporter</fullName>
        <ecNumber evidence="3">7.6.2.2</ecNumber>
    </recommendedName>
</protein>
<reference evidence="18" key="1">
    <citation type="submission" date="2013-05" db="EMBL/GenBank/DDBJ databases">
        <authorList>
            <person name="Yim A.K.Y."/>
            <person name="Chan T.F."/>
            <person name="Ji K.M."/>
            <person name="Liu X.Y."/>
            <person name="Zhou J.W."/>
            <person name="Li R.Q."/>
            <person name="Yang K.Y."/>
            <person name="Li J."/>
            <person name="Li M."/>
            <person name="Law P.T.W."/>
            <person name="Wu Y.L."/>
            <person name="Cai Z.L."/>
            <person name="Qin H."/>
            <person name="Bao Y."/>
            <person name="Leung R.K.K."/>
            <person name="Ng P.K.S."/>
            <person name="Zou J."/>
            <person name="Zhong X.J."/>
            <person name="Ran P.X."/>
            <person name="Zhong N.S."/>
            <person name="Liu Z.G."/>
            <person name="Tsui S.K.W."/>
        </authorList>
    </citation>
    <scope>NUCLEOTIDE SEQUENCE</scope>
    <source>
        <strain evidence="18">Derf</strain>
        <tissue evidence="18">Whole organism</tissue>
    </source>
</reference>
<feature type="transmembrane region" description="Helical" evidence="15">
    <location>
        <begin position="835"/>
        <end position="858"/>
    </location>
</feature>
<feature type="region of interest" description="Disordered" evidence="14">
    <location>
        <begin position="1"/>
        <end position="83"/>
    </location>
</feature>
<name>A0A922HWL6_DERFA</name>
<keyword evidence="11 15" id="KW-0472">Membrane</keyword>
<keyword evidence="19" id="KW-1185">Reference proteome</keyword>
<evidence type="ECO:0000256" key="1">
    <source>
        <dbReference type="ARBA" id="ARBA00004141"/>
    </source>
</evidence>
<evidence type="ECO:0000256" key="10">
    <source>
        <dbReference type="ARBA" id="ARBA00022989"/>
    </source>
</evidence>
<keyword evidence="6" id="KW-0677">Repeat</keyword>
<dbReference type="InterPro" id="IPR036640">
    <property type="entry name" value="ABC1_TM_sf"/>
</dbReference>
<dbReference type="FunFam" id="3.40.50.300:FF:000479">
    <property type="entry name" value="Multidrug resistance protein 1A"/>
    <property type="match status" value="1"/>
</dbReference>
<dbReference type="Pfam" id="PF00664">
    <property type="entry name" value="ABC_membrane"/>
    <property type="match status" value="2"/>
</dbReference>
<evidence type="ECO:0000256" key="9">
    <source>
        <dbReference type="ARBA" id="ARBA00022967"/>
    </source>
</evidence>
<dbReference type="InterPro" id="IPR027417">
    <property type="entry name" value="P-loop_NTPase"/>
</dbReference>
<evidence type="ECO:0000256" key="7">
    <source>
        <dbReference type="ARBA" id="ARBA00022741"/>
    </source>
</evidence>
<evidence type="ECO:0000256" key="15">
    <source>
        <dbReference type="SAM" id="Phobius"/>
    </source>
</evidence>
<keyword evidence="7" id="KW-0547">Nucleotide-binding</keyword>
<feature type="compositionally biased region" description="Polar residues" evidence="14">
    <location>
        <begin position="48"/>
        <end position="69"/>
    </location>
</feature>
<dbReference type="GO" id="GO:0015421">
    <property type="term" value="F:ABC-type oligopeptide transporter activity"/>
    <property type="evidence" value="ECO:0007669"/>
    <property type="project" value="TreeGrafter"/>
</dbReference>
<comment type="subcellular location">
    <subcellularLocation>
        <location evidence="1">Membrane</location>
        <topology evidence="1">Multi-pass membrane protein</topology>
    </subcellularLocation>
</comment>
<dbReference type="GO" id="GO:0016887">
    <property type="term" value="F:ATP hydrolysis activity"/>
    <property type="evidence" value="ECO:0007669"/>
    <property type="project" value="InterPro"/>
</dbReference>
<evidence type="ECO:0000256" key="13">
    <source>
        <dbReference type="ARBA" id="ARBA00034018"/>
    </source>
</evidence>
<feature type="transmembrane region" description="Helical" evidence="15">
    <location>
        <begin position="878"/>
        <end position="904"/>
    </location>
</feature>
<evidence type="ECO:0000256" key="11">
    <source>
        <dbReference type="ARBA" id="ARBA00023136"/>
    </source>
</evidence>
<feature type="domain" description="ABC transporter" evidence="16">
    <location>
        <begin position="1160"/>
        <end position="1393"/>
    </location>
</feature>
<feature type="transmembrane region" description="Helical" evidence="15">
    <location>
        <begin position="463"/>
        <end position="481"/>
    </location>
</feature>
<dbReference type="GO" id="GO:0005743">
    <property type="term" value="C:mitochondrial inner membrane"/>
    <property type="evidence" value="ECO:0007669"/>
    <property type="project" value="TreeGrafter"/>
</dbReference>
<feature type="domain" description="ABC transmembrane type-1" evidence="17">
    <location>
        <begin position="125"/>
        <end position="492"/>
    </location>
</feature>
<dbReference type="PANTHER" id="PTHR43394:SF27">
    <property type="entry name" value="ATP-DEPENDENT TRANSLOCASE ABCB1-LIKE"/>
    <property type="match status" value="1"/>
</dbReference>
<dbReference type="Gene3D" id="3.40.50.300">
    <property type="entry name" value="P-loop containing nucleotide triphosphate hydrolases"/>
    <property type="match status" value="2"/>
</dbReference>
<evidence type="ECO:0000313" key="19">
    <source>
        <dbReference type="Proteomes" id="UP000790347"/>
    </source>
</evidence>
<dbReference type="GO" id="GO:0097254">
    <property type="term" value="P:renal tubular secretion"/>
    <property type="evidence" value="ECO:0007669"/>
    <property type="project" value="UniProtKB-ARBA"/>
</dbReference>
<evidence type="ECO:0000259" key="16">
    <source>
        <dbReference type="PROSITE" id="PS50893"/>
    </source>
</evidence>
<keyword evidence="8" id="KW-0067">ATP-binding</keyword>
<dbReference type="CDD" id="cd18577">
    <property type="entry name" value="ABC_6TM_Pgp_ABCB1_D1_like"/>
    <property type="match status" value="1"/>
</dbReference>
<feature type="compositionally biased region" description="Polar residues" evidence="14">
    <location>
        <begin position="1"/>
        <end position="10"/>
    </location>
</feature>
<dbReference type="SUPFAM" id="SSF52540">
    <property type="entry name" value="P-loop containing nucleoside triphosphate hydrolases"/>
    <property type="match status" value="2"/>
</dbReference>
<evidence type="ECO:0000256" key="14">
    <source>
        <dbReference type="SAM" id="MobiDB-lite"/>
    </source>
</evidence>
<sequence length="1397" mass="156597">MVLNNNTGTGDDSDTPPSNPPPAPPIDSNERTESMSSFQSIDLKDNHQSNNRNHTNDQQNDKNVIQLDSNLDPPTKTEKNENNTLVMVVKDDKEKKNKDDQVKSVSFFKLFRYASTLDKIFIGCGIFFAFSLGLGFPSIILVMGHLTDIFVEYDIFHQFATNKPPGYDTFYEQNLTNINNVDEFYNLTAAYYNSFDDKSDFDQLRSRTGLSVEHIVNIFNDSIFHNGTLYVDNFRTDSGLYALYMALIAIGFGILDYFALGLWEQAARNQVYRIKLLFFRSIIHQDIAWFDTKASGDFASKLTNDLNLVQQGMGDKVALTIMSFSTLIFSICIAFYHGWELTLVTMSIMPVLGIAFAVIGKVQVKFAASESNAYGKAGAIAEEVFNLIRTVHAFGGQQKEIERYNKNIEPARRNGIRRSMFTGISLGIMYFAIYSSYGLSFWYGARLIVRSIKNGETPPKYQASNMLIVFFNVLMGAFSLGQTSPYFEAIGRACGAFGNIFQIIQQKPKIDSLSQLGKRVQIRGRVQFRNVHFNYPSRPEVSILNGINLDAEPGQTIGIAGSSGNGKSTIMQLIQRFYDTNKGQVLIDGHDIKDLNVGSLRDQIGVVGQEPVLFGYSIEKNIAFGHPEANFEEVVQAAKEANAYDFIQNLPDKFNTLVGERGAQLSGGQKQRIAIARALIRRPKILLLDESTSALDSESEKIVQAALDRASIGRTTFIVAHRLSTIRNADKILVLDQGRVKESGTHQELIDAKGIYYNMARLQNQDEEQEQRQLQDGIRKRSIAYAQRSKSIDTVQTSISSAHGNEDGPNNDEKSLEQESLPLRRLIRSVMPDRCYLITATIFSFIVGLSIPVFSFIFGEVLGVLAAPDPDYILDHVLKYALIFLAMGIISGILQFLQSYLYGISSENLTYRMRNDVFRAILSQEVAWFDQPENTTGALCARLSSDASAVQGATGSRLSVMAQTVSILTAGIVISMFYCWKLSLVMLCFVPVILISVYFQMKIIMGMNISKRKVSEEATKIAVEAISNIRTVASLHLELTFWINYQTALDVDFRKSRLEPHIKSFTFGFTQMSFNVAYAVALFYGSRLIIQNELSYSELFKSTEAVLFGTNMIGQSVAFSSDYQKGKIAAIAIFRLLDRIPTIVVNSIFGDKPNECKGELAFKEVEFRYPSRLQVRVLKGIEFEVCQGETVALVGESGCGKSTCMQILERFYDYEHGDVFVDDHNIHQLNIAWLRSQIGIYYFDKTIAENIAYGDNSRLVDQSEIVRASQTAYIHDFIQSLPKGYDTSVGDKGAQLSGGQKQRIAIARALIRDPKILLLDEATSALDSESEKAVQKALDEARKGRTCLVIAHRLSTIRDVDRILVIQNGRVVEQGTHDQLIERRRIYYQMYTAQCAH</sequence>
<dbReference type="PROSITE" id="PS50893">
    <property type="entry name" value="ABC_TRANSPORTER_2"/>
    <property type="match status" value="2"/>
</dbReference>
<dbReference type="PROSITE" id="PS00211">
    <property type="entry name" value="ABC_TRANSPORTER_1"/>
    <property type="match status" value="2"/>
</dbReference>
<evidence type="ECO:0000256" key="3">
    <source>
        <dbReference type="ARBA" id="ARBA00012191"/>
    </source>
</evidence>
<evidence type="ECO:0000259" key="17">
    <source>
        <dbReference type="PROSITE" id="PS50929"/>
    </source>
</evidence>
<comment type="similarity">
    <text evidence="2">Belongs to the ABC transporter superfamily. ABCB family. Multidrug resistance exporter (TC 3.A.1.201) subfamily.</text>
</comment>
<dbReference type="CDD" id="cd18578">
    <property type="entry name" value="ABC_6TM_Pgp_ABCB1_D2_like"/>
    <property type="match status" value="1"/>
</dbReference>
<dbReference type="Proteomes" id="UP000790347">
    <property type="component" value="Unassembled WGS sequence"/>
</dbReference>
<gene>
    <name evidence="18" type="primary">pgp-2</name>
    <name evidence="18" type="ORF">DERF_009381</name>
</gene>
<dbReference type="InterPro" id="IPR011527">
    <property type="entry name" value="ABC1_TM_dom"/>
</dbReference>
<dbReference type="PANTHER" id="PTHR43394">
    <property type="entry name" value="ATP-DEPENDENT PERMEASE MDL1, MITOCHONDRIAL"/>
    <property type="match status" value="1"/>
</dbReference>
<evidence type="ECO:0000256" key="6">
    <source>
        <dbReference type="ARBA" id="ARBA00022737"/>
    </source>
</evidence>
<dbReference type="GO" id="GO:0008559">
    <property type="term" value="F:ABC-type xenobiotic transporter activity"/>
    <property type="evidence" value="ECO:0007669"/>
    <property type="project" value="UniProtKB-EC"/>
</dbReference>
<comment type="catalytic activity">
    <reaction evidence="13">
        <text>ATP + H2O + xenobioticSide 1 = ADP + phosphate + xenobioticSide 2.</text>
        <dbReference type="EC" id="7.6.2.2"/>
    </reaction>
</comment>
<dbReference type="InterPro" id="IPR003593">
    <property type="entry name" value="AAA+_ATPase"/>
</dbReference>
<feature type="transmembrane region" description="Helical" evidence="15">
    <location>
        <begin position="342"/>
        <end position="359"/>
    </location>
</feature>
<keyword evidence="4" id="KW-0813">Transport</keyword>
<dbReference type="EC" id="7.6.2.2" evidence="3"/>
<dbReference type="PROSITE" id="PS50929">
    <property type="entry name" value="ABC_TM1F"/>
    <property type="match status" value="2"/>
</dbReference>
<evidence type="ECO:0000256" key="5">
    <source>
        <dbReference type="ARBA" id="ARBA00022692"/>
    </source>
</evidence>
<evidence type="ECO:0000256" key="4">
    <source>
        <dbReference type="ARBA" id="ARBA00022448"/>
    </source>
</evidence>
<organism evidence="18 19">
    <name type="scientific">Dermatophagoides farinae</name>
    <name type="common">American house dust mite</name>
    <dbReference type="NCBI Taxonomy" id="6954"/>
    <lineage>
        <taxon>Eukaryota</taxon>
        <taxon>Metazoa</taxon>
        <taxon>Ecdysozoa</taxon>
        <taxon>Arthropoda</taxon>
        <taxon>Chelicerata</taxon>
        <taxon>Arachnida</taxon>
        <taxon>Acari</taxon>
        <taxon>Acariformes</taxon>
        <taxon>Sarcoptiformes</taxon>
        <taxon>Astigmata</taxon>
        <taxon>Psoroptidia</taxon>
        <taxon>Analgoidea</taxon>
        <taxon>Pyroglyphidae</taxon>
        <taxon>Dermatophagoidinae</taxon>
        <taxon>Dermatophagoides</taxon>
    </lineage>
</organism>
<feature type="transmembrane region" description="Helical" evidence="15">
    <location>
        <begin position="120"/>
        <end position="143"/>
    </location>
</feature>
<evidence type="ECO:0000256" key="2">
    <source>
        <dbReference type="ARBA" id="ARBA00007577"/>
    </source>
</evidence>
<dbReference type="InterPro" id="IPR003439">
    <property type="entry name" value="ABC_transporter-like_ATP-bd"/>
</dbReference>
<feature type="domain" description="ABC transmembrane type-1" evidence="17">
    <location>
        <begin position="838"/>
        <end position="1125"/>
    </location>
</feature>
<dbReference type="FunFam" id="3.40.50.300:FF:000205">
    <property type="entry name" value="ABC transporter B family member 4"/>
    <property type="match status" value="1"/>
</dbReference>
<dbReference type="InterPro" id="IPR039421">
    <property type="entry name" value="Type_1_exporter"/>
</dbReference>
<proteinExistence type="inferred from homology"/>
<evidence type="ECO:0000313" key="18">
    <source>
        <dbReference type="EMBL" id="KAH9510881.1"/>
    </source>
</evidence>
<dbReference type="InterPro" id="IPR017871">
    <property type="entry name" value="ABC_transporter-like_CS"/>
</dbReference>
<comment type="caution">
    <text evidence="18">The sequence shown here is derived from an EMBL/GenBank/DDBJ whole genome shotgun (WGS) entry which is preliminary data.</text>
</comment>
<keyword evidence="10 15" id="KW-1133">Transmembrane helix</keyword>
<feature type="transmembrane region" description="Helical" evidence="15">
    <location>
        <begin position="317"/>
        <end position="336"/>
    </location>
</feature>